<dbReference type="GO" id="GO:0003697">
    <property type="term" value="F:single-stranded DNA binding"/>
    <property type="evidence" value="ECO:0007669"/>
    <property type="project" value="TreeGrafter"/>
</dbReference>
<dbReference type="Pfam" id="PF06087">
    <property type="entry name" value="Tyr-DNA_phospho"/>
    <property type="match status" value="1"/>
</dbReference>
<evidence type="ECO:0000313" key="12">
    <source>
        <dbReference type="EMBL" id="OZJ02301.1"/>
    </source>
</evidence>
<evidence type="ECO:0000256" key="5">
    <source>
        <dbReference type="ARBA" id="ARBA00022801"/>
    </source>
</evidence>
<feature type="active site" description="Proton donor/acceptor" evidence="9">
    <location>
        <position position="434"/>
    </location>
</feature>
<protein>
    <recommendedName>
        <fullName evidence="14">PLD phosphodiesterase domain-containing protein</fullName>
    </recommendedName>
</protein>
<dbReference type="PANTHER" id="PTHR12415">
    <property type="entry name" value="TYROSYL-DNA PHOSPHODIESTERASE 1"/>
    <property type="match status" value="1"/>
</dbReference>
<comment type="caution">
    <text evidence="12">The sequence shown here is derived from an EMBL/GenBank/DDBJ whole genome shotgun (WGS) entry which is preliminary data.</text>
</comment>
<dbReference type="OrthoDB" id="47785at2759"/>
<evidence type="ECO:0000256" key="6">
    <source>
        <dbReference type="ARBA" id="ARBA00022839"/>
    </source>
</evidence>
<comment type="similarity">
    <text evidence="2">Belongs to the tyrosyl-DNA phosphodiesterase family.</text>
</comment>
<dbReference type="EMBL" id="MVBO01000166">
    <property type="protein sequence ID" value="OZJ02301.1"/>
    <property type="molecule type" value="Genomic_DNA"/>
</dbReference>
<evidence type="ECO:0008006" key="14">
    <source>
        <dbReference type="Google" id="ProtNLM"/>
    </source>
</evidence>
<organism evidence="12 13">
    <name type="scientific">Bifiguratus adelaidae</name>
    <dbReference type="NCBI Taxonomy" id="1938954"/>
    <lineage>
        <taxon>Eukaryota</taxon>
        <taxon>Fungi</taxon>
        <taxon>Fungi incertae sedis</taxon>
        <taxon>Mucoromycota</taxon>
        <taxon>Mucoromycotina</taxon>
        <taxon>Endogonomycetes</taxon>
        <taxon>Endogonales</taxon>
        <taxon>Endogonales incertae sedis</taxon>
        <taxon>Bifiguratus</taxon>
    </lineage>
</organism>
<feature type="region of interest" description="Disordered" evidence="11">
    <location>
        <begin position="83"/>
        <end position="104"/>
    </location>
</feature>
<evidence type="ECO:0000256" key="8">
    <source>
        <dbReference type="ARBA" id="ARBA00023242"/>
    </source>
</evidence>
<dbReference type="AlphaFoldDB" id="A0A261XVD3"/>
<evidence type="ECO:0000256" key="4">
    <source>
        <dbReference type="ARBA" id="ARBA00022763"/>
    </source>
</evidence>
<sequence>MAALSVQEQEDADLALAIALSLGQSIDSSNNRQDTNLLDGLNATDELSLTEGKEFVETEQLLRKRKRVTETIDLTADDLENVHKASSAKNDGSSSPTQRRKAEGLIERSRVLPSGAKYPKGVIKLTNIPGYPGDYTTFADLVDKDNLEKGLLTAMIVDPWMESQLPHDKKIVLVKQGLPYGAFQKGPYRVIVHPPMMNSNFGCMHAKLMVLWFKDFVRIVIGSANLMKYDYDELENVLFIQDFPRLTVSRPLEQLPEFGAYLLDFVEKMGVPETVLEAMRAVDYTEAKARLVASISGVHDGRGTQFEKYGHPRLRDVVQEMGASCDFVARDAQLECQTSSMGALNKKWLNEFYGSACGHDPFDDKGHDRKKTPLPDDLPPIKVVYPTLQTVQESNLGPNGACTICFSRKLYTNPNFPRHIMRDCLSRRRGCLMHSKWILCQFPPKTLDKPATNLCGPDVKPENRTSSNRMVGWFYCGSHNFTASAWGRVSLPRGSHAPKLTLSNWELGVVHPVFADEAVSREPEGKMYWDLGIPINFVRPLKPYFEGEEPWMYGSA</sequence>
<feature type="active site" description="Nucleophile" evidence="9">
    <location>
        <position position="205"/>
    </location>
</feature>
<accession>A0A261XVD3</accession>
<dbReference type="GO" id="GO:0003690">
    <property type="term" value="F:double-stranded DNA binding"/>
    <property type="evidence" value="ECO:0007669"/>
    <property type="project" value="TreeGrafter"/>
</dbReference>
<feature type="compositionally biased region" description="Polar residues" evidence="11">
    <location>
        <begin position="87"/>
        <end position="97"/>
    </location>
</feature>
<dbReference type="GO" id="GO:0006281">
    <property type="term" value="P:DNA repair"/>
    <property type="evidence" value="ECO:0007669"/>
    <property type="project" value="UniProtKB-KW"/>
</dbReference>
<keyword evidence="6" id="KW-0269">Exonuclease</keyword>
<dbReference type="Gene3D" id="3.30.870.10">
    <property type="entry name" value="Endonuclease Chain A"/>
    <property type="match status" value="2"/>
</dbReference>
<dbReference type="InterPro" id="IPR010347">
    <property type="entry name" value="Tdp1"/>
</dbReference>
<dbReference type="Proteomes" id="UP000242875">
    <property type="component" value="Unassembled WGS sequence"/>
</dbReference>
<keyword evidence="4" id="KW-0227">DNA damage</keyword>
<reference evidence="12 13" key="1">
    <citation type="journal article" date="2017" name="Mycologia">
        <title>Bifiguratus adelaidae, gen. et sp. nov., a new member of Mucoromycotina in endophytic and soil-dwelling habitats.</title>
        <authorList>
            <person name="Torres-Cruz T.J."/>
            <person name="Billingsley Tobias T.L."/>
            <person name="Almatruk M."/>
            <person name="Hesse C."/>
            <person name="Kuske C.R."/>
            <person name="Desiro A."/>
            <person name="Benucci G.M."/>
            <person name="Bonito G."/>
            <person name="Stajich J.E."/>
            <person name="Dunlap C."/>
            <person name="Arnold A.E."/>
            <person name="Porras-Alfaro A."/>
        </authorList>
    </citation>
    <scope>NUCLEOTIDE SEQUENCE [LARGE SCALE GENOMIC DNA]</scope>
    <source>
        <strain evidence="12 13">AZ0501</strain>
    </source>
</reference>
<evidence type="ECO:0000256" key="7">
    <source>
        <dbReference type="ARBA" id="ARBA00023204"/>
    </source>
</evidence>
<dbReference type="CDD" id="cd09123">
    <property type="entry name" value="PLDc_Tdp1_2"/>
    <property type="match status" value="1"/>
</dbReference>
<dbReference type="GO" id="GO:0005634">
    <property type="term" value="C:nucleus"/>
    <property type="evidence" value="ECO:0007669"/>
    <property type="project" value="UniProtKB-SubCell"/>
</dbReference>
<evidence type="ECO:0000256" key="1">
    <source>
        <dbReference type="ARBA" id="ARBA00004123"/>
    </source>
</evidence>
<keyword evidence="13" id="KW-1185">Reference proteome</keyword>
<gene>
    <name evidence="12" type="ORF">BZG36_05066</name>
</gene>
<evidence type="ECO:0000256" key="11">
    <source>
        <dbReference type="SAM" id="MobiDB-lite"/>
    </source>
</evidence>
<keyword evidence="5" id="KW-0378">Hydrolase</keyword>
<dbReference type="SUPFAM" id="SSF56024">
    <property type="entry name" value="Phospholipase D/nuclease"/>
    <property type="match status" value="2"/>
</dbReference>
<evidence type="ECO:0000256" key="9">
    <source>
        <dbReference type="PIRSR" id="PIRSR610347-1"/>
    </source>
</evidence>
<comment type="subcellular location">
    <subcellularLocation>
        <location evidence="1">Nucleus</location>
    </subcellularLocation>
</comment>
<dbReference type="CDD" id="cd09122">
    <property type="entry name" value="PLDc_Tdp1_1"/>
    <property type="match status" value="1"/>
</dbReference>
<dbReference type="GO" id="GO:0017005">
    <property type="term" value="F:3'-tyrosyl-DNA phosphodiesterase activity"/>
    <property type="evidence" value="ECO:0007669"/>
    <property type="project" value="TreeGrafter"/>
</dbReference>
<evidence type="ECO:0000256" key="10">
    <source>
        <dbReference type="PIRSR" id="PIRSR610347-2"/>
    </source>
</evidence>
<evidence type="ECO:0000256" key="3">
    <source>
        <dbReference type="ARBA" id="ARBA00022722"/>
    </source>
</evidence>
<keyword evidence="8" id="KW-0539">Nucleus</keyword>
<keyword evidence="3" id="KW-0540">Nuclease</keyword>
<proteinExistence type="inferred from homology"/>
<evidence type="ECO:0000256" key="2">
    <source>
        <dbReference type="ARBA" id="ARBA00010205"/>
    </source>
</evidence>
<name>A0A261XVD3_9FUNG</name>
<dbReference type="GO" id="GO:0004527">
    <property type="term" value="F:exonuclease activity"/>
    <property type="evidence" value="ECO:0007669"/>
    <property type="project" value="UniProtKB-KW"/>
</dbReference>
<feature type="binding site" evidence="10">
    <location>
        <position position="207"/>
    </location>
    <ligand>
        <name>substrate</name>
    </ligand>
</feature>
<evidence type="ECO:0000313" key="13">
    <source>
        <dbReference type="Proteomes" id="UP000242875"/>
    </source>
</evidence>
<feature type="binding site" evidence="10">
    <location>
        <position position="436"/>
    </location>
    <ligand>
        <name>substrate</name>
    </ligand>
</feature>
<dbReference type="PANTHER" id="PTHR12415:SF0">
    <property type="entry name" value="TYROSYL-DNA PHOSPHODIESTERASE 1"/>
    <property type="match status" value="1"/>
</dbReference>
<keyword evidence="7" id="KW-0234">DNA repair</keyword>